<dbReference type="OrthoDB" id="5789952at2759"/>
<keyword evidence="2" id="KW-1185">Reference proteome</keyword>
<dbReference type="Proteomes" id="UP000271087">
    <property type="component" value="Unassembled WGS sequence"/>
</dbReference>
<evidence type="ECO:0000313" key="2">
    <source>
        <dbReference type="Proteomes" id="UP000271087"/>
    </source>
</evidence>
<dbReference type="EMBL" id="UYRW01012708">
    <property type="protein sequence ID" value="VDN00349.1"/>
    <property type="molecule type" value="Genomic_DNA"/>
</dbReference>
<sequence length="93" mass="10360">SEVLGTKSSDNRRKSVQYKYSARSKDNITVGASEAELPRKESYDWQCLQVPGSSTSQQLVYMKRNSADSVFHANMSLKSERSQTALVDAPISE</sequence>
<feature type="non-terminal residue" evidence="1">
    <location>
        <position position="1"/>
    </location>
</feature>
<dbReference type="AlphaFoldDB" id="A0A3P7MM21"/>
<evidence type="ECO:0000313" key="1">
    <source>
        <dbReference type="EMBL" id="VDN00349.1"/>
    </source>
</evidence>
<organism evidence="1 2">
    <name type="scientific">Onchocerca ochengi</name>
    <name type="common">Filarial nematode worm</name>
    <dbReference type="NCBI Taxonomy" id="42157"/>
    <lineage>
        <taxon>Eukaryota</taxon>
        <taxon>Metazoa</taxon>
        <taxon>Ecdysozoa</taxon>
        <taxon>Nematoda</taxon>
        <taxon>Chromadorea</taxon>
        <taxon>Rhabditida</taxon>
        <taxon>Spirurina</taxon>
        <taxon>Spiruromorpha</taxon>
        <taxon>Filarioidea</taxon>
        <taxon>Onchocercidae</taxon>
        <taxon>Onchocerca</taxon>
    </lineage>
</organism>
<gene>
    <name evidence="1" type="ORF">NOO_LOCUS12945</name>
</gene>
<proteinExistence type="predicted"/>
<reference evidence="1 2" key="1">
    <citation type="submission" date="2018-08" db="EMBL/GenBank/DDBJ databases">
        <authorList>
            <person name="Laetsch R D."/>
            <person name="Stevens L."/>
            <person name="Kumar S."/>
            <person name="Blaxter L. M."/>
        </authorList>
    </citation>
    <scope>NUCLEOTIDE SEQUENCE [LARGE SCALE GENOMIC DNA]</scope>
</reference>
<feature type="non-terminal residue" evidence="1">
    <location>
        <position position="93"/>
    </location>
</feature>
<name>A0A3P7MM21_ONCOC</name>
<accession>A0A3P7MM21</accession>
<protein>
    <submittedName>
        <fullName evidence="1">Uncharacterized protein</fullName>
    </submittedName>
</protein>